<dbReference type="EMBL" id="DNWC01000153">
    <property type="protein sequence ID" value="HBJ09675.1"/>
    <property type="molecule type" value="Genomic_DNA"/>
</dbReference>
<dbReference type="NCBIfam" id="NF006826">
    <property type="entry name" value="PRK09347.1-3"/>
    <property type="match status" value="1"/>
</dbReference>
<dbReference type="UniPathway" id="UPA00848">
    <property type="reaction ID" value="UER00151"/>
</dbReference>
<keyword evidence="6" id="KW-0547">Nucleotide-binding</keyword>
<keyword evidence="6" id="KW-0342">GTP-binding</keyword>
<evidence type="ECO:0000256" key="3">
    <source>
        <dbReference type="ARBA" id="ARBA00008085"/>
    </source>
</evidence>
<dbReference type="FunFam" id="3.30.1130.10:FF:000001">
    <property type="entry name" value="GTP cyclohydrolase 1"/>
    <property type="match status" value="1"/>
</dbReference>
<dbReference type="SUPFAM" id="SSF55620">
    <property type="entry name" value="Tetrahydrobiopterin biosynthesis enzymes-like"/>
    <property type="match status" value="1"/>
</dbReference>
<gene>
    <name evidence="6 8" type="primary">folE</name>
    <name evidence="8" type="ORF">DDY73_11825</name>
</gene>
<evidence type="ECO:0000256" key="1">
    <source>
        <dbReference type="ARBA" id="ARBA00001052"/>
    </source>
</evidence>
<dbReference type="GO" id="GO:0005737">
    <property type="term" value="C:cytoplasm"/>
    <property type="evidence" value="ECO:0007669"/>
    <property type="project" value="TreeGrafter"/>
</dbReference>
<feature type="domain" description="GTP cyclohydrolase I" evidence="7">
    <location>
        <begin position="18"/>
        <end position="196"/>
    </location>
</feature>
<sequence length="199" mass="23116">MQKVQDRLSDQEKEDLIAGHYKSILELLGEDVNREGLEKTPIRVARAMKFLTSGYDQSPEEILRSAIFHENYGDSQRIVLVKDIEFYSLCEHHLLPFFGKVHIGYMPGDKIVGLSKPARLVDAFARRFQVQERMTQEILDCFDSVIEPYGTIVMVEARHLCMQMRGVEKQNASTTTCLYSGNFKDRELREEFFSMLRNR</sequence>
<evidence type="ECO:0000256" key="6">
    <source>
        <dbReference type="HAMAP-Rule" id="MF_00223"/>
    </source>
</evidence>
<dbReference type="HAMAP" id="MF_00223">
    <property type="entry name" value="FolE"/>
    <property type="match status" value="1"/>
</dbReference>
<dbReference type="AlphaFoldDB" id="A0A354M586"/>
<dbReference type="GO" id="GO:0006729">
    <property type="term" value="P:tetrahydrobiopterin biosynthetic process"/>
    <property type="evidence" value="ECO:0007669"/>
    <property type="project" value="TreeGrafter"/>
</dbReference>
<comment type="catalytic activity">
    <reaction evidence="1 6">
        <text>GTP + H2O = 7,8-dihydroneopterin 3'-triphosphate + formate + H(+)</text>
        <dbReference type="Rhea" id="RHEA:17473"/>
        <dbReference type="ChEBI" id="CHEBI:15377"/>
        <dbReference type="ChEBI" id="CHEBI:15378"/>
        <dbReference type="ChEBI" id="CHEBI:15740"/>
        <dbReference type="ChEBI" id="CHEBI:37565"/>
        <dbReference type="ChEBI" id="CHEBI:58462"/>
        <dbReference type="EC" id="3.5.4.16"/>
    </reaction>
</comment>
<dbReference type="EC" id="3.5.4.16" evidence="6"/>
<name>A0A354M586_9BACT</name>
<dbReference type="GO" id="GO:0003934">
    <property type="term" value="F:GTP cyclohydrolase I activity"/>
    <property type="evidence" value="ECO:0007669"/>
    <property type="project" value="UniProtKB-UniRule"/>
</dbReference>
<dbReference type="Proteomes" id="UP000262954">
    <property type="component" value="Unassembled WGS sequence"/>
</dbReference>
<evidence type="ECO:0000313" key="8">
    <source>
        <dbReference type="EMBL" id="HBJ09675.1"/>
    </source>
</evidence>
<evidence type="ECO:0000256" key="5">
    <source>
        <dbReference type="ARBA" id="ARBA00022801"/>
    </source>
</evidence>
<dbReference type="RefSeq" id="WP_288640228.1">
    <property type="nucleotide sequence ID" value="NZ_DBFMWK010000055.1"/>
</dbReference>
<comment type="pathway">
    <text evidence="2 6">Cofactor biosynthesis; 7,8-dihydroneopterin triphosphate biosynthesis; 7,8-dihydroneopterin triphosphate from GTP: step 1/1.</text>
</comment>
<evidence type="ECO:0000259" key="7">
    <source>
        <dbReference type="Pfam" id="PF01227"/>
    </source>
</evidence>
<accession>A0A354M586</accession>
<protein>
    <recommendedName>
        <fullName evidence="6">GTP cyclohydrolase 1</fullName>
        <ecNumber evidence="6">3.5.4.16</ecNumber>
    </recommendedName>
    <alternativeName>
        <fullName evidence="6">GTP cyclohydrolase I</fullName>
        <shortName evidence="6">GTP-CH-I</shortName>
    </alternativeName>
</protein>
<feature type="binding site" evidence="6">
    <location>
        <position position="90"/>
    </location>
    <ligand>
        <name>Zn(2+)</name>
        <dbReference type="ChEBI" id="CHEBI:29105"/>
    </ligand>
</feature>
<dbReference type="Pfam" id="PF01227">
    <property type="entry name" value="GTP_cyclohydroI"/>
    <property type="match status" value="1"/>
</dbReference>
<dbReference type="InterPro" id="IPR001474">
    <property type="entry name" value="GTP_CycHdrlase_I"/>
</dbReference>
<dbReference type="PROSITE" id="PS00860">
    <property type="entry name" value="GTP_CYCLOHYDROL_1_2"/>
    <property type="match status" value="1"/>
</dbReference>
<feature type="binding site" evidence="6">
    <location>
        <position position="161"/>
    </location>
    <ligand>
        <name>Zn(2+)</name>
        <dbReference type="ChEBI" id="CHEBI:29105"/>
    </ligand>
</feature>
<evidence type="ECO:0000256" key="2">
    <source>
        <dbReference type="ARBA" id="ARBA00005080"/>
    </source>
</evidence>
<dbReference type="InterPro" id="IPR018234">
    <property type="entry name" value="GTP_CycHdrlase_I_CS"/>
</dbReference>
<dbReference type="NCBIfam" id="NF006825">
    <property type="entry name" value="PRK09347.1-2"/>
    <property type="match status" value="1"/>
</dbReference>
<dbReference type="GO" id="GO:0008270">
    <property type="term" value="F:zinc ion binding"/>
    <property type="evidence" value="ECO:0007669"/>
    <property type="project" value="UniProtKB-UniRule"/>
</dbReference>
<dbReference type="PANTHER" id="PTHR11109">
    <property type="entry name" value="GTP CYCLOHYDROLASE I"/>
    <property type="match status" value="1"/>
</dbReference>
<evidence type="ECO:0000313" key="9">
    <source>
        <dbReference type="Proteomes" id="UP000262954"/>
    </source>
</evidence>
<dbReference type="PANTHER" id="PTHR11109:SF7">
    <property type="entry name" value="GTP CYCLOHYDROLASE 1"/>
    <property type="match status" value="1"/>
</dbReference>
<dbReference type="NCBIfam" id="TIGR00063">
    <property type="entry name" value="folE"/>
    <property type="match status" value="1"/>
</dbReference>
<dbReference type="InterPro" id="IPR043134">
    <property type="entry name" value="GTP-CH-I_N"/>
</dbReference>
<keyword evidence="5 6" id="KW-0378">Hydrolase</keyword>
<dbReference type="GO" id="GO:0046654">
    <property type="term" value="P:tetrahydrofolate biosynthetic process"/>
    <property type="evidence" value="ECO:0007669"/>
    <property type="project" value="UniProtKB-UniRule"/>
</dbReference>
<comment type="similarity">
    <text evidence="3 6">Belongs to the GTP cyclohydrolase I family.</text>
</comment>
<feature type="binding site" evidence="6">
    <location>
        <position position="93"/>
    </location>
    <ligand>
        <name>Zn(2+)</name>
        <dbReference type="ChEBI" id="CHEBI:29105"/>
    </ligand>
</feature>
<dbReference type="Gene3D" id="1.10.286.10">
    <property type="match status" value="1"/>
</dbReference>
<dbReference type="InterPro" id="IPR043133">
    <property type="entry name" value="GTP-CH-I_C/QueF"/>
</dbReference>
<proteinExistence type="inferred from homology"/>
<dbReference type="Gene3D" id="3.30.1130.10">
    <property type="match status" value="1"/>
</dbReference>
<keyword evidence="4 6" id="KW-0554">One-carbon metabolism</keyword>
<evidence type="ECO:0000256" key="4">
    <source>
        <dbReference type="ARBA" id="ARBA00022563"/>
    </source>
</evidence>
<comment type="caution">
    <text evidence="8">The sequence shown here is derived from an EMBL/GenBank/DDBJ whole genome shotgun (WGS) entry which is preliminary data.</text>
</comment>
<dbReference type="GO" id="GO:0005525">
    <property type="term" value="F:GTP binding"/>
    <property type="evidence" value="ECO:0007669"/>
    <property type="project" value="UniProtKB-KW"/>
</dbReference>
<keyword evidence="6" id="KW-0862">Zinc</keyword>
<dbReference type="InterPro" id="IPR020602">
    <property type="entry name" value="GTP_CycHdrlase_I_dom"/>
</dbReference>
<comment type="subunit">
    <text evidence="6">Homopolymer.</text>
</comment>
<organism evidence="8 9">
    <name type="scientific">Coprobacter fastidiosus</name>
    <dbReference type="NCBI Taxonomy" id="1099853"/>
    <lineage>
        <taxon>Bacteria</taxon>
        <taxon>Pseudomonadati</taxon>
        <taxon>Bacteroidota</taxon>
        <taxon>Bacteroidia</taxon>
        <taxon>Bacteroidales</taxon>
        <taxon>Barnesiellaceae</taxon>
        <taxon>Coprobacter</taxon>
    </lineage>
</organism>
<dbReference type="GO" id="GO:0006730">
    <property type="term" value="P:one-carbon metabolic process"/>
    <property type="evidence" value="ECO:0007669"/>
    <property type="project" value="UniProtKB-UniRule"/>
</dbReference>
<reference evidence="8 9" key="1">
    <citation type="journal article" date="2018" name="Nat. Biotechnol.">
        <title>A standardized bacterial taxonomy based on genome phylogeny substantially revises the tree of life.</title>
        <authorList>
            <person name="Parks D.H."/>
            <person name="Chuvochina M."/>
            <person name="Waite D.W."/>
            <person name="Rinke C."/>
            <person name="Skarshewski A."/>
            <person name="Chaumeil P.A."/>
            <person name="Hugenholtz P."/>
        </authorList>
    </citation>
    <scope>NUCLEOTIDE SEQUENCE [LARGE SCALE GENOMIC DNA]</scope>
    <source>
        <strain evidence="8">UBA11482</strain>
    </source>
</reference>
<keyword evidence="6" id="KW-0479">Metal-binding</keyword>